<evidence type="ECO:0000256" key="1">
    <source>
        <dbReference type="ARBA" id="ARBA00004429"/>
    </source>
</evidence>
<sequence>MNTALIVLLVLLVLLLMIGVPVGFAIGGATMVAMFYCSDLNMVVNAQYCYSGIFSFTVMAIPFFMLAGSVISTGGIAKRIVEFASALVDFLTGALGCVSMLACMFFGALSGSGMATTAAIGGMMIPEMKKRGYDPSYAATLVCFGGTVGPIIPPSLSFVLYGATTKTSVPDLFKAGILPGIIIGLTFLVVNIIICKRTGTDLPVRSDEKKPLKEALAARLKRLGKATKDGFWALLSPVIILGGIYSGIFTPTEAAAVSVVYSVIVSIFVYKDMDWKSLYETLVGAAVLNGATSFLLGYSTVFSTFMTFEQVPQAITTFLSNVSDNPAVVLLVINAILLVIGCFLDTVPAIIIMAPMLLPTLQTFGINPIHFAVVMAVNLAFGLCTPPYGCNLFVGAAVAKIKMESMFKWIVPFFLVSIVLLMILTYIPSLSLMFV</sequence>
<dbReference type="GO" id="GO:0022857">
    <property type="term" value="F:transmembrane transporter activity"/>
    <property type="evidence" value="ECO:0007669"/>
    <property type="project" value="TreeGrafter"/>
</dbReference>
<dbReference type="PANTHER" id="PTHR33362:SF2">
    <property type="entry name" value="TRAP TRANSPORTER LARGE PERMEASE PROTEIN"/>
    <property type="match status" value="1"/>
</dbReference>
<evidence type="ECO:0000259" key="8">
    <source>
        <dbReference type="Pfam" id="PF06808"/>
    </source>
</evidence>
<dbReference type="Pfam" id="PF06808">
    <property type="entry name" value="DctM"/>
    <property type="match status" value="1"/>
</dbReference>
<evidence type="ECO:0000313" key="10">
    <source>
        <dbReference type="Proteomes" id="UP001204562"/>
    </source>
</evidence>
<evidence type="ECO:0000256" key="2">
    <source>
        <dbReference type="ARBA" id="ARBA00022475"/>
    </source>
</evidence>
<evidence type="ECO:0000256" key="3">
    <source>
        <dbReference type="ARBA" id="ARBA00022519"/>
    </source>
</evidence>
<keyword evidence="5 7" id="KW-1133">Transmembrane helix</keyword>
<organism evidence="9 10">
    <name type="scientific">Intestinimonas massiliensis</name>
    <name type="common">ex Afouda et al. 2020</name>
    <dbReference type="NCBI Taxonomy" id="1673721"/>
    <lineage>
        <taxon>Bacteria</taxon>
        <taxon>Bacillati</taxon>
        <taxon>Bacillota</taxon>
        <taxon>Clostridia</taxon>
        <taxon>Eubacteriales</taxon>
        <taxon>Intestinimonas</taxon>
    </lineage>
</organism>
<keyword evidence="3" id="KW-0997">Cell inner membrane</keyword>
<dbReference type="PANTHER" id="PTHR33362">
    <property type="entry name" value="SIALIC ACID TRAP TRANSPORTER PERMEASE PROTEIN SIAT-RELATED"/>
    <property type="match status" value="1"/>
</dbReference>
<dbReference type="AlphaFoldDB" id="A0AAW5JQD6"/>
<evidence type="ECO:0000256" key="6">
    <source>
        <dbReference type="ARBA" id="ARBA00023136"/>
    </source>
</evidence>
<feature type="transmembrane region" description="Helical" evidence="7">
    <location>
        <begin position="230"/>
        <end position="248"/>
    </location>
</feature>
<dbReference type="EMBL" id="JANFYS010000024">
    <property type="protein sequence ID" value="MCQ4771090.1"/>
    <property type="molecule type" value="Genomic_DNA"/>
</dbReference>
<dbReference type="Proteomes" id="UP001204562">
    <property type="component" value="Unassembled WGS sequence"/>
</dbReference>
<dbReference type="NCBIfam" id="TIGR00786">
    <property type="entry name" value="dctM"/>
    <property type="match status" value="1"/>
</dbReference>
<dbReference type="InterPro" id="IPR004681">
    <property type="entry name" value="TRAP_DctM"/>
</dbReference>
<keyword evidence="4 7" id="KW-0812">Transmembrane</keyword>
<dbReference type="GO" id="GO:0005886">
    <property type="term" value="C:plasma membrane"/>
    <property type="evidence" value="ECO:0007669"/>
    <property type="project" value="UniProtKB-SubCell"/>
</dbReference>
<feature type="transmembrane region" description="Helical" evidence="7">
    <location>
        <begin position="254"/>
        <end position="270"/>
    </location>
</feature>
<dbReference type="InterPro" id="IPR010656">
    <property type="entry name" value="DctM"/>
</dbReference>
<feature type="transmembrane region" description="Helical" evidence="7">
    <location>
        <begin position="369"/>
        <end position="389"/>
    </location>
</feature>
<feature type="domain" description="TRAP C4-dicarboxylate transport system permease DctM subunit" evidence="8">
    <location>
        <begin position="9"/>
        <end position="429"/>
    </location>
</feature>
<dbReference type="RefSeq" id="WP_256304368.1">
    <property type="nucleotide sequence ID" value="NZ_JANFYS010000024.1"/>
</dbReference>
<dbReference type="PIRSF" id="PIRSF006066">
    <property type="entry name" value="HI0050"/>
    <property type="match status" value="1"/>
</dbReference>
<gene>
    <name evidence="9" type="ORF">NE579_11545</name>
</gene>
<comment type="caution">
    <text evidence="9">The sequence shown here is derived from an EMBL/GenBank/DDBJ whole genome shotgun (WGS) entry which is preliminary data.</text>
</comment>
<reference evidence="9" key="1">
    <citation type="submission" date="2022-06" db="EMBL/GenBank/DDBJ databases">
        <title>Isolation of gut microbiota from human fecal samples.</title>
        <authorList>
            <person name="Pamer E.G."/>
            <person name="Barat B."/>
            <person name="Waligurski E."/>
            <person name="Medina S."/>
            <person name="Paddock L."/>
            <person name="Mostad J."/>
        </authorList>
    </citation>
    <scope>NUCLEOTIDE SEQUENCE</scope>
    <source>
        <strain evidence="9">DFI.9.91</strain>
    </source>
</reference>
<feature type="transmembrane region" description="Helical" evidence="7">
    <location>
        <begin position="175"/>
        <end position="195"/>
    </location>
</feature>
<feature type="transmembrane region" description="Helical" evidence="7">
    <location>
        <begin position="49"/>
        <end position="71"/>
    </location>
</feature>
<evidence type="ECO:0000256" key="7">
    <source>
        <dbReference type="SAM" id="Phobius"/>
    </source>
</evidence>
<feature type="transmembrane region" description="Helical" evidence="7">
    <location>
        <begin position="409"/>
        <end position="434"/>
    </location>
</feature>
<keyword evidence="2" id="KW-1003">Cell membrane</keyword>
<feature type="transmembrane region" description="Helical" evidence="7">
    <location>
        <begin position="328"/>
        <end position="357"/>
    </location>
</feature>
<feature type="transmembrane region" description="Helical" evidence="7">
    <location>
        <begin position="282"/>
        <end position="308"/>
    </location>
</feature>
<protein>
    <submittedName>
        <fullName evidence="9">TRAP transporter large permease</fullName>
    </submittedName>
</protein>
<keyword evidence="6 7" id="KW-0472">Membrane</keyword>
<evidence type="ECO:0000256" key="5">
    <source>
        <dbReference type="ARBA" id="ARBA00022989"/>
    </source>
</evidence>
<comment type="subcellular location">
    <subcellularLocation>
        <location evidence="1">Cell inner membrane</location>
        <topology evidence="1">Multi-pass membrane protein</topology>
    </subcellularLocation>
</comment>
<evidence type="ECO:0000256" key="4">
    <source>
        <dbReference type="ARBA" id="ARBA00022692"/>
    </source>
</evidence>
<evidence type="ECO:0000313" key="9">
    <source>
        <dbReference type="EMBL" id="MCQ4771090.1"/>
    </source>
</evidence>
<feature type="transmembrane region" description="Helical" evidence="7">
    <location>
        <begin position="83"/>
        <end position="102"/>
    </location>
</feature>
<proteinExistence type="predicted"/>
<name>A0AAW5JQD6_9FIRM</name>
<accession>A0AAW5JQD6</accession>
<feature type="transmembrane region" description="Helical" evidence="7">
    <location>
        <begin position="137"/>
        <end position="163"/>
    </location>
</feature>